<feature type="transmembrane region" description="Helical" evidence="1">
    <location>
        <begin position="71"/>
        <end position="90"/>
    </location>
</feature>
<evidence type="ECO:0000256" key="1">
    <source>
        <dbReference type="SAM" id="Phobius"/>
    </source>
</evidence>
<keyword evidence="1" id="KW-0472">Membrane</keyword>
<dbReference type="Proteomes" id="UP000030710">
    <property type="component" value="Unassembled WGS sequence"/>
</dbReference>
<protein>
    <submittedName>
        <fullName evidence="2">Uncharacterized protein</fullName>
    </submittedName>
</protein>
<dbReference type="AlphaFoldDB" id="U1PNC0"/>
<gene>
    <name evidence="2" type="ORF">J07HQW2_00180</name>
</gene>
<feature type="transmembrane region" description="Helical" evidence="1">
    <location>
        <begin position="12"/>
        <end position="36"/>
    </location>
</feature>
<dbReference type="RefSeq" id="WP_021053240.1">
    <property type="nucleotide sequence ID" value="NZ_KE356561.1"/>
</dbReference>
<feature type="transmembrane region" description="Helical" evidence="1">
    <location>
        <begin position="42"/>
        <end position="59"/>
    </location>
</feature>
<dbReference type="HOGENOM" id="CLU_138952_0_0_2"/>
<keyword evidence="1" id="KW-0812">Transmembrane</keyword>
<proteinExistence type="predicted"/>
<organism evidence="2 3">
    <name type="scientific">Haloquadratum walsbyi J07HQW2</name>
    <dbReference type="NCBI Taxonomy" id="1238425"/>
    <lineage>
        <taxon>Archaea</taxon>
        <taxon>Methanobacteriati</taxon>
        <taxon>Methanobacteriota</taxon>
        <taxon>Stenosarchaea group</taxon>
        <taxon>Halobacteria</taxon>
        <taxon>Halobacteriales</taxon>
        <taxon>Haloferacaceae</taxon>
        <taxon>Haloquadratum</taxon>
    </lineage>
</organism>
<reference evidence="2 3" key="1">
    <citation type="journal article" date="2013" name="PLoS ONE">
        <title>Assembly-driven community genomics of a hypersaline microbial ecosystem.</title>
        <authorList>
            <person name="Podell S."/>
            <person name="Ugalde J.A."/>
            <person name="Narasingarao P."/>
            <person name="Banfield J.F."/>
            <person name="Heidelberg K.B."/>
            <person name="Allen E.E."/>
        </authorList>
    </citation>
    <scope>NUCLEOTIDE SEQUENCE [LARGE SCALE GENOMIC DNA]</scope>
    <source>
        <strain evidence="3">J07HQW2</strain>
    </source>
</reference>
<accession>U1PNC0</accession>
<evidence type="ECO:0000313" key="2">
    <source>
        <dbReference type="EMBL" id="ERG93746.1"/>
    </source>
</evidence>
<name>U1PNC0_9EURY</name>
<keyword evidence="1" id="KW-1133">Transmembrane helix</keyword>
<evidence type="ECO:0000313" key="3">
    <source>
        <dbReference type="Proteomes" id="UP000030710"/>
    </source>
</evidence>
<sequence length="125" mass="13663">MVFQSVDEPRRWDYAFVLFFGALTIGCILLMIRALLTGSSSIQLILLGGLMPYILILTLDAHDKVDDLKRVSLIPLGIVGVVTFLSGHAIDLPILSISFSRHHVILLAVGSFLDLALTASSDSRR</sequence>
<dbReference type="EMBL" id="KE356561">
    <property type="protein sequence ID" value="ERG93746.1"/>
    <property type="molecule type" value="Genomic_DNA"/>
</dbReference>